<reference evidence="12 13" key="1">
    <citation type="submission" date="2017-04" db="EMBL/GenBank/DDBJ databases">
        <title>Draft genome sequence of Tuber borchii Vittad., a whitish edible truffle.</title>
        <authorList>
            <consortium name="DOE Joint Genome Institute"/>
            <person name="Murat C."/>
            <person name="Kuo A."/>
            <person name="Barry K.W."/>
            <person name="Clum A."/>
            <person name="Dockter R.B."/>
            <person name="Fauchery L."/>
            <person name="Iotti M."/>
            <person name="Kohler A."/>
            <person name="Labutti K."/>
            <person name="Lindquist E.A."/>
            <person name="Lipzen A."/>
            <person name="Ohm R.A."/>
            <person name="Wang M."/>
            <person name="Grigoriev I.V."/>
            <person name="Zambonelli A."/>
            <person name="Martin F.M."/>
        </authorList>
    </citation>
    <scope>NUCLEOTIDE SEQUENCE [LARGE SCALE GENOMIC DNA]</scope>
    <source>
        <strain evidence="12 13">Tbo3840</strain>
    </source>
</reference>
<dbReference type="CDD" id="cd21675">
    <property type="entry name" value="SMP_TEX2"/>
    <property type="match status" value="1"/>
</dbReference>
<evidence type="ECO:0000313" key="13">
    <source>
        <dbReference type="Proteomes" id="UP000244722"/>
    </source>
</evidence>
<evidence type="ECO:0000256" key="10">
    <source>
        <dbReference type="SAM" id="Phobius"/>
    </source>
</evidence>
<protein>
    <recommendedName>
        <fullName evidence="11">SMP-LTD domain-containing protein</fullName>
    </recommendedName>
</protein>
<feature type="compositionally biased region" description="Basic and acidic residues" evidence="9">
    <location>
        <begin position="492"/>
        <end position="502"/>
    </location>
</feature>
<evidence type="ECO:0000256" key="3">
    <source>
        <dbReference type="ARBA" id="ARBA00022692"/>
    </source>
</evidence>
<keyword evidence="13" id="KW-1185">Reference proteome</keyword>
<feature type="region of interest" description="Disordered" evidence="9">
    <location>
        <begin position="613"/>
        <end position="720"/>
    </location>
</feature>
<keyword evidence="2" id="KW-0813">Transport</keyword>
<evidence type="ECO:0000256" key="8">
    <source>
        <dbReference type="ARBA" id="ARBA00023136"/>
    </source>
</evidence>
<keyword evidence="8 10" id="KW-0472">Membrane</keyword>
<feature type="compositionally biased region" description="Basic and acidic residues" evidence="9">
    <location>
        <begin position="886"/>
        <end position="898"/>
    </location>
</feature>
<feature type="compositionally biased region" description="Basic and acidic residues" evidence="9">
    <location>
        <begin position="911"/>
        <end position="927"/>
    </location>
</feature>
<feature type="domain" description="SMP-LTD" evidence="11">
    <location>
        <begin position="271"/>
        <end position="462"/>
    </location>
</feature>
<dbReference type="SUPFAM" id="SSF50729">
    <property type="entry name" value="PH domain-like"/>
    <property type="match status" value="1"/>
</dbReference>
<feature type="region of interest" description="Disordered" evidence="9">
    <location>
        <begin position="750"/>
        <end position="934"/>
    </location>
</feature>
<feature type="region of interest" description="Disordered" evidence="9">
    <location>
        <begin position="544"/>
        <end position="589"/>
    </location>
</feature>
<feature type="compositionally biased region" description="Polar residues" evidence="9">
    <location>
        <begin position="99"/>
        <end position="111"/>
    </location>
</feature>
<keyword evidence="3 10" id="KW-0812">Transmembrane</keyword>
<gene>
    <name evidence="12" type="ORF">B9Z19DRAFT_1089891</name>
</gene>
<proteinExistence type="predicted"/>
<evidence type="ECO:0000256" key="1">
    <source>
        <dbReference type="ARBA" id="ARBA00004586"/>
    </source>
</evidence>
<keyword evidence="6" id="KW-0445">Lipid transport</keyword>
<organism evidence="12 13">
    <name type="scientific">Tuber borchii</name>
    <name type="common">White truffle</name>
    <dbReference type="NCBI Taxonomy" id="42251"/>
    <lineage>
        <taxon>Eukaryota</taxon>
        <taxon>Fungi</taxon>
        <taxon>Dikarya</taxon>
        <taxon>Ascomycota</taxon>
        <taxon>Pezizomycotina</taxon>
        <taxon>Pezizomycetes</taxon>
        <taxon>Pezizales</taxon>
        <taxon>Tuberaceae</taxon>
        <taxon>Tuber</taxon>
    </lineage>
</organism>
<comment type="subcellular location">
    <subcellularLocation>
        <location evidence="1">Endoplasmic reticulum membrane</location>
    </subcellularLocation>
</comment>
<dbReference type="EMBL" id="NESQ01000219">
    <property type="protein sequence ID" value="PUU75676.1"/>
    <property type="molecule type" value="Genomic_DNA"/>
</dbReference>
<feature type="compositionally biased region" description="Low complexity" evidence="9">
    <location>
        <begin position="616"/>
        <end position="631"/>
    </location>
</feature>
<keyword evidence="4" id="KW-0256">Endoplasmic reticulum</keyword>
<dbReference type="GO" id="GO:0032865">
    <property type="term" value="C:ERMES complex"/>
    <property type="evidence" value="ECO:0007669"/>
    <property type="project" value="TreeGrafter"/>
</dbReference>
<keyword evidence="5 10" id="KW-1133">Transmembrane helix</keyword>
<feature type="compositionally biased region" description="Low complexity" evidence="9">
    <location>
        <begin position="866"/>
        <end position="877"/>
    </location>
</feature>
<accession>A0A2T6ZJP8</accession>
<dbReference type="GO" id="GO:0008289">
    <property type="term" value="F:lipid binding"/>
    <property type="evidence" value="ECO:0007669"/>
    <property type="project" value="UniProtKB-KW"/>
</dbReference>
<feature type="compositionally biased region" description="Polar residues" evidence="9">
    <location>
        <begin position="684"/>
        <end position="720"/>
    </location>
</feature>
<evidence type="ECO:0000313" key="12">
    <source>
        <dbReference type="EMBL" id="PUU75676.1"/>
    </source>
</evidence>
<feature type="transmembrane region" description="Helical" evidence="10">
    <location>
        <begin position="7"/>
        <end position="32"/>
    </location>
</feature>
<evidence type="ECO:0000256" key="5">
    <source>
        <dbReference type="ARBA" id="ARBA00022989"/>
    </source>
</evidence>
<dbReference type="PROSITE" id="PS51847">
    <property type="entry name" value="SMP"/>
    <property type="match status" value="1"/>
</dbReference>
<dbReference type="GO" id="GO:0005789">
    <property type="term" value="C:endoplasmic reticulum membrane"/>
    <property type="evidence" value="ECO:0007669"/>
    <property type="project" value="UniProtKB-SubCell"/>
</dbReference>
<dbReference type="GO" id="GO:0015914">
    <property type="term" value="P:phospholipid transport"/>
    <property type="evidence" value="ECO:0007669"/>
    <property type="project" value="TreeGrafter"/>
</dbReference>
<keyword evidence="7" id="KW-0446">Lipid-binding</keyword>
<comment type="caution">
    <text evidence="12">The sequence shown here is derived from an EMBL/GenBank/DDBJ whole genome shotgun (WGS) entry which is preliminary data.</text>
</comment>
<evidence type="ECO:0000256" key="9">
    <source>
        <dbReference type="SAM" id="MobiDB-lite"/>
    </source>
</evidence>
<feature type="region of interest" description="Disordered" evidence="9">
    <location>
        <begin position="473"/>
        <end position="513"/>
    </location>
</feature>
<dbReference type="GO" id="GO:1990456">
    <property type="term" value="P:mitochondrion-endoplasmic reticulum membrane tethering"/>
    <property type="evidence" value="ECO:0007669"/>
    <property type="project" value="TreeGrafter"/>
</dbReference>
<feature type="compositionally biased region" description="Pro residues" evidence="9">
    <location>
        <begin position="768"/>
        <end position="777"/>
    </location>
</feature>
<evidence type="ECO:0000256" key="2">
    <source>
        <dbReference type="ARBA" id="ARBA00022448"/>
    </source>
</evidence>
<dbReference type="PANTHER" id="PTHR13466">
    <property type="entry name" value="TEX2 PROTEIN-RELATED"/>
    <property type="match status" value="1"/>
</dbReference>
<dbReference type="PANTHER" id="PTHR13466:SF19">
    <property type="entry name" value="NUCLEUS-VACUOLE JUNCTION PROTEIN 2"/>
    <property type="match status" value="1"/>
</dbReference>
<evidence type="ECO:0000256" key="4">
    <source>
        <dbReference type="ARBA" id="ARBA00022824"/>
    </source>
</evidence>
<sequence length="934" mass="101979">MSSFLSFLIAYLLGGITLLPLLLGLLFLYVYLAFPIAALDEPVPELKLDADDDKVFKTDDEKLVKRLNNSADVAAGYFAVTREFVPGGVNGKPPERTSPAGNTQPVSESPSVYQTMYRSLFERKGSPATADAAKKAGRRARNEFFVVLRHGHLMLYDDSDQSEVRHVISLSLYSVSIYGGGEEIPEGELYIRRNAICLSRRSNAVDKTLDVGQNAMPFYLFSENCSLKEDFYFALLKNLEKSDETITPPIPLRYEQKHILSLVQRLHSSEEHLQTNWVNGLLGRVFLAIYKTSDIEKFIRTRITKKIARVNKPNFLSNIVLQKVHVGEGVPSITNPRLKEMTVDGDFCAEADLTYDGNFRLEVAAKATLQLASRFKPREVNLVLSVTLKRLEGHVLIRIKPPPSNRLWIAFETMPKMELDIEPIVGSRQVIWGPVLRTIEGRIREVIAETLVLPHYDDTPFTDTLYQEFRGGIWEEPTPSEPSEEASAAERGSVDGVEKEDNGEAPQTSVDTPLGEALDRSASMPSLPQATLGIDSKKAASTIGLNDNAEGSRGLKSPGLKSSNGERKKKSSRAQITSMAPSSPVVGTDAVNVTAVWGKDNVVDKGTATSAVMAMSRSRSSSTPNSPSTNSHPVGTPPSKLSQNSELAVEASNDQRSEKSSRSSIYSQAETDEPATQADKDSVRPSTPSGSLSNSPTPSFISRTMTNASSSSSTFNSLPINRTTPEKITVAAVGSLTTAVRNWYKSRNVSGEVPTDMSMPSARRLPPAEIPPPPTKKTPPINVPKRKTVPPPLLPARNKPKRQVPAPPVPPRNVGTAGSDELLVVAAPDSEPTTPSSAVAEDGDGYMGRGESEGLGSHMMFPGNESSSPSTSVSPGMPRRRSPSPRLEEGSSWEPDRKRLSKRNADEEETEQWHAAEEAELRTKVPWEPDEALT</sequence>
<dbReference type="STRING" id="42251.A0A2T6ZJP8"/>
<evidence type="ECO:0000256" key="6">
    <source>
        <dbReference type="ARBA" id="ARBA00023055"/>
    </source>
</evidence>
<dbReference type="OrthoDB" id="26740at2759"/>
<dbReference type="AlphaFoldDB" id="A0A2T6ZJP8"/>
<name>A0A2T6ZJP8_TUBBO</name>
<evidence type="ECO:0000259" key="11">
    <source>
        <dbReference type="PROSITE" id="PS51847"/>
    </source>
</evidence>
<feature type="region of interest" description="Disordered" evidence="9">
    <location>
        <begin position="88"/>
        <end position="111"/>
    </location>
</feature>
<dbReference type="Pfam" id="PF15413">
    <property type="entry name" value="PH_11"/>
    <property type="match status" value="1"/>
</dbReference>
<dbReference type="InterPro" id="IPR031468">
    <property type="entry name" value="SMP_LBD"/>
</dbReference>
<dbReference type="Proteomes" id="UP000244722">
    <property type="component" value="Unassembled WGS sequence"/>
</dbReference>
<evidence type="ECO:0000256" key="7">
    <source>
        <dbReference type="ARBA" id="ARBA00023121"/>
    </source>
</evidence>